<accession>A0A2G7HLG4</accession>
<feature type="domain" description="Aminotransferase class I/classII large" evidence="2">
    <location>
        <begin position="49"/>
        <end position="360"/>
    </location>
</feature>
<dbReference type="NCBIfam" id="NF005593">
    <property type="entry name" value="PRK07324.1"/>
    <property type="match status" value="1"/>
</dbReference>
<keyword evidence="4" id="KW-1185">Reference proteome</keyword>
<organism evidence="3 4">
    <name type="scientific">Clostridium combesii</name>
    <dbReference type="NCBI Taxonomy" id="39481"/>
    <lineage>
        <taxon>Bacteria</taxon>
        <taxon>Bacillati</taxon>
        <taxon>Bacillota</taxon>
        <taxon>Clostridia</taxon>
        <taxon>Eubacteriales</taxon>
        <taxon>Clostridiaceae</taxon>
        <taxon>Clostridium</taxon>
    </lineage>
</organism>
<dbReference type="InterPro" id="IPR015424">
    <property type="entry name" value="PyrdxlP-dep_Trfase"/>
</dbReference>
<dbReference type="EMBL" id="PEIK01000001">
    <property type="protein sequence ID" value="PIH05961.1"/>
    <property type="molecule type" value="Genomic_DNA"/>
</dbReference>
<dbReference type="EC" id="2.6.1.-" evidence="1"/>
<dbReference type="InterPro" id="IPR004838">
    <property type="entry name" value="NHTrfase_class1_PyrdxlP-BS"/>
</dbReference>
<dbReference type="Gene3D" id="3.90.1150.10">
    <property type="entry name" value="Aspartate Aminotransferase, domain 1"/>
    <property type="match status" value="1"/>
</dbReference>
<dbReference type="InterPro" id="IPR015422">
    <property type="entry name" value="PyrdxlP-dep_Trfase_small"/>
</dbReference>
<dbReference type="InterPro" id="IPR015421">
    <property type="entry name" value="PyrdxlP-dep_Trfase_major"/>
</dbReference>
<dbReference type="PANTHER" id="PTHR43510">
    <property type="entry name" value="AMINOTRANSFERASE FUNCTION, HYPOTHETICAL (EUROFUNG)"/>
    <property type="match status" value="1"/>
</dbReference>
<dbReference type="SUPFAM" id="SSF53383">
    <property type="entry name" value="PLP-dependent transferases"/>
    <property type="match status" value="1"/>
</dbReference>
<dbReference type="GO" id="GO:0030170">
    <property type="term" value="F:pyridoxal phosphate binding"/>
    <property type="evidence" value="ECO:0007669"/>
    <property type="project" value="InterPro"/>
</dbReference>
<dbReference type="Pfam" id="PF00155">
    <property type="entry name" value="Aminotran_1_2"/>
    <property type="match status" value="1"/>
</dbReference>
<comment type="cofactor">
    <cofactor evidence="1">
        <name>pyridoxal 5'-phosphate</name>
        <dbReference type="ChEBI" id="CHEBI:597326"/>
    </cofactor>
</comment>
<evidence type="ECO:0000256" key="1">
    <source>
        <dbReference type="RuleBase" id="RU000481"/>
    </source>
</evidence>
<keyword evidence="1 3" id="KW-0032">Aminotransferase</keyword>
<sequence>MKIKTFKVEQWMNQYENDAIYNLAETCIDSLTLRELLNLAGKDFEEYMISLGDIRMTYSHIYGSPSLLKGIASLFQDVKEEQIIPTHGAIGANHQVLITLLEPGDSMVSVAPTYQQHYSIPESINAEVNILDLLPENNFLPDLQELKKMVNSNTKLITINNPNNPSGSLIPVELLKQIADIAKSVDAYVLSDEVYRGISEDGSYMPSIVDFYEKGISVGSMSKTFSLAGLRLGWIVSKDEKIINLCKGRRDYDTISCGVLDDIFASLALENKDAILERNRKIVMTNRDLLHQWVISEPRVSYVKPVAGNTALIYYDVDMHSYEFCEKLLKETGVFYTPGECFDLDYCFRIGYAFDSKTLMKGLKKTSEFISSLPSR</sequence>
<protein>
    <recommendedName>
        <fullName evidence="1">Aminotransferase</fullName>
        <ecNumber evidence="1">2.6.1.-</ecNumber>
    </recommendedName>
</protein>
<name>A0A2G7HLG4_9CLOT</name>
<dbReference type="RefSeq" id="WP_099837405.1">
    <property type="nucleotide sequence ID" value="NZ_PEIK01000001.1"/>
</dbReference>
<evidence type="ECO:0000259" key="2">
    <source>
        <dbReference type="Pfam" id="PF00155"/>
    </source>
</evidence>
<comment type="similarity">
    <text evidence="1">Belongs to the class-I pyridoxal-phosphate-dependent aminotransferase family.</text>
</comment>
<proteinExistence type="inferred from homology"/>
<dbReference type="PANTHER" id="PTHR43510:SF1">
    <property type="entry name" value="AMINOTRANSFERASE FUNCTION, HYPOTHETICAL (EUROFUNG)"/>
    <property type="match status" value="1"/>
</dbReference>
<evidence type="ECO:0000313" key="3">
    <source>
        <dbReference type="EMBL" id="PIH05961.1"/>
    </source>
</evidence>
<dbReference type="CDD" id="cd00609">
    <property type="entry name" value="AAT_like"/>
    <property type="match status" value="1"/>
</dbReference>
<evidence type="ECO:0000313" key="4">
    <source>
        <dbReference type="Proteomes" id="UP000231322"/>
    </source>
</evidence>
<keyword evidence="1 3" id="KW-0808">Transferase</keyword>
<reference evidence="3 4" key="1">
    <citation type="submission" date="2017-10" db="EMBL/GenBank/DDBJ databases">
        <title>Reclassification of Eubacterium combesii and discrepancies in the nomenclature of botulinum neurotoxin producing clostridia. Request for an Opinion.</title>
        <authorList>
            <person name="Dobritsa A.P."/>
            <person name="Kutumbaka K.K."/>
            <person name="Samadpour M."/>
        </authorList>
    </citation>
    <scope>NUCLEOTIDE SEQUENCE [LARGE SCALE GENOMIC DNA]</scope>
    <source>
        <strain evidence="3 4">DSM 20696</strain>
    </source>
</reference>
<dbReference type="AlphaFoldDB" id="A0A2G7HLG4"/>
<dbReference type="InterPro" id="IPR004839">
    <property type="entry name" value="Aminotransferase_I/II_large"/>
</dbReference>
<dbReference type="Gene3D" id="3.40.640.10">
    <property type="entry name" value="Type I PLP-dependent aspartate aminotransferase-like (Major domain)"/>
    <property type="match status" value="1"/>
</dbReference>
<comment type="caution">
    <text evidence="3">The sequence shown here is derived from an EMBL/GenBank/DDBJ whole genome shotgun (WGS) entry which is preliminary data.</text>
</comment>
<gene>
    <name evidence="3" type="ORF">CS538_01165</name>
</gene>
<dbReference type="Proteomes" id="UP000231322">
    <property type="component" value="Unassembled WGS sequence"/>
</dbReference>
<dbReference type="PROSITE" id="PS00105">
    <property type="entry name" value="AA_TRANSFER_CLASS_1"/>
    <property type="match status" value="1"/>
</dbReference>
<dbReference type="GO" id="GO:0008483">
    <property type="term" value="F:transaminase activity"/>
    <property type="evidence" value="ECO:0007669"/>
    <property type="project" value="UniProtKB-KW"/>
</dbReference>